<gene>
    <name evidence="2" type="ORF">AUEXF2481DRAFT_27746</name>
</gene>
<dbReference type="HOGENOM" id="CLU_953112_0_0_1"/>
<feature type="compositionally biased region" description="Polar residues" evidence="1">
    <location>
        <begin position="137"/>
        <end position="146"/>
    </location>
</feature>
<protein>
    <submittedName>
        <fullName evidence="2">Uncharacterized protein</fullName>
    </submittedName>
</protein>
<keyword evidence="3" id="KW-1185">Reference proteome</keyword>
<reference evidence="2 3" key="1">
    <citation type="journal article" date="2014" name="BMC Genomics">
        <title>Genome sequencing of four Aureobasidium pullulans varieties: biotechnological potential, stress tolerance, and description of new species.</title>
        <authorList>
            <person name="Gostin Ar C."/>
            <person name="Ohm R.A."/>
            <person name="Kogej T."/>
            <person name="Sonjak S."/>
            <person name="Turk M."/>
            <person name="Zajc J."/>
            <person name="Zalar P."/>
            <person name="Grube M."/>
            <person name="Sun H."/>
            <person name="Han J."/>
            <person name="Sharma A."/>
            <person name="Chiniquy J."/>
            <person name="Ngan C.Y."/>
            <person name="Lipzen A."/>
            <person name="Barry K."/>
            <person name="Grigoriev I.V."/>
            <person name="Gunde-Cimerman N."/>
        </authorList>
    </citation>
    <scope>NUCLEOTIDE SEQUENCE [LARGE SCALE GENOMIC DNA]</scope>
    <source>
        <strain evidence="2 3">EXF-2481</strain>
    </source>
</reference>
<dbReference type="AlphaFoldDB" id="A0A074YI65"/>
<name>A0A074YI65_AURSE</name>
<dbReference type="Proteomes" id="UP000030641">
    <property type="component" value="Unassembled WGS sequence"/>
</dbReference>
<dbReference type="InParanoid" id="A0A074YI65"/>
<evidence type="ECO:0000313" key="2">
    <source>
        <dbReference type="EMBL" id="KEQ97508.1"/>
    </source>
</evidence>
<dbReference type="EMBL" id="KL584754">
    <property type="protein sequence ID" value="KEQ97508.1"/>
    <property type="molecule type" value="Genomic_DNA"/>
</dbReference>
<evidence type="ECO:0000313" key="3">
    <source>
        <dbReference type="Proteomes" id="UP000030641"/>
    </source>
</evidence>
<organism evidence="2 3">
    <name type="scientific">Aureobasidium subglaciale (strain EXF-2481)</name>
    <name type="common">Aureobasidium pullulans var. subglaciale</name>
    <dbReference type="NCBI Taxonomy" id="1043005"/>
    <lineage>
        <taxon>Eukaryota</taxon>
        <taxon>Fungi</taxon>
        <taxon>Dikarya</taxon>
        <taxon>Ascomycota</taxon>
        <taxon>Pezizomycotina</taxon>
        <taxon>Dothideomycetes</taxon>
        <taxon>Dothideomycetidae</taxon>
        <taxon>Dothideales</taxon>
        <taxon>Saccotheciaceae</taxon>
        <taxon>Aureobasidium</taxon>
    </lineage>
</organism>
<feature type="compositionally biased region" description="Low complexity" evidence="1">
    <location>
        <begin position="125"/>
        <end position="136"/>
    </location>
</feature>
<feature type="compositionally biased region" description="Basic and acidic residues" evidence="1">
    <location>
        <begin position="251"/>
        <end position="260"/>
    </location>
</feature>
<feature type="compositionally biased region" description="Polar residues" evidence="1">
    <location>
        <begin position="262"/>
        <end position="272"/>
    </location>
</feature>
<feature type="compositionally biased region" description="Basic and acidic residues" evidence="1">
    <location>
        <begin position="70"/>
        <end position="82"/>
    </location>
</feature>
<sequence>MGNSDSREGNPLNLSKTPGSRRHRAEVEMNQKQTKSTLARSLTQSPVTNGLSLSAQREKLQALKGSMQQAHDEFAQRAEMKKKMSTQGLPRYKHDGMGDNQPSALPAPFITRQDFGKSTVAPGNSQPQQTKSSSKTHGQAESTIRSSKSDELPSARRARANANANLVTKVPSQHLAKPRTKTSFEELMAGFDPDKAVQSKSSPVSVNNSKLVGQPLTFRKAVTDLAVPDDEQETVQESFVQQQSPASLLDNKGKHPKEVPVSDQSMPFHSSVVNGEPFTAKVQAQSSPAPLQ</sequence>
<feature type="compositionally biased region" description="Polar residues" evidence="1">
    <location>
        <begin position="30"/>
        <end position="55"/>
    </location>
</feature>
<feature type="region of interest" description="Disordered" evidence="1">
    <location>
        <begin position="229"/>
        <end position="272"/>
    </location>
</feature>
<dbReference type="OrthoDB" id="3870776at2759"/>
<dbReference type="GeneID" id="25363568"/>
<feature type="region of interest" description="Disordered" evidence="1">
    <location>
        <begin position="1"/>
        <end position="181"/>
    </location>
</feature>
<feature type="compositionally biased region" description="Polar residues" evidence="1">
    <location>
        <begin position="235"/>
        <end position="246"/>
    </location>
</feature>
<accession>A0A074YI65</accession>
<evidence type="ECO:0000256" key="1">
    <source>
        <dbReference type="SAM" id="MobiDB-lite"/>
    </source>
</evidence>
<proteinExistence type="predicted"/>
<dbReference type="RefSeq" id="XP_013345817.1">
    <property type="nucleotide sequence ID" value="XM_013490363.1"/>
</dbReference>